<dbReference type="GO" id="GO:0046872">
    <property type="term" value="F:metal ion binding"/>
    <property type="evidence" value="ECO:0007669"/>
    <property type="project" value="InterPro"/>
</dbReference>
<dbReference type="InterPro" id="IPR017520">
    <property type="entry name" value="CHP03086"/>
</dbReference>
<sequence>MHAGAVRDSVTLVRRVTPDDLPRPTPCSAWTLADLLAHMTAQHHGFAAAARGDGRDPAHWTVHPLGTDPVTRYAAAADEVLAAFAAVGTPDQPFALPEFTTARTFPAHRAIGFHLIDYVVHTWDVARALGLDHIPGAALLDAALPLAYAVPDDDSRRAPGSAFRPALTPAAHAGPLEQILTALGRSPDWPTPLP</sequence>
<dbReference type="AlphaFoldDB" id="A0A1D7VX68"/>
<gene>
    <name evidence="2" type="ORF">SL103_20285</name>
</gene>
<dbReference type="Gene3D" id="1.20.120.450">
    <property type="entry name" value="dinb family like domain"/>
    <property type="match status" value="1"/>
</dbReference>
<accession>A0A1D7VX68</accession>
<dbReference type="SUPFAM" id="SSF109854">
    <property type="entry name" value="DinB/YfiT-like putative metalloenzymes"/>
    <property type="match status" value="1"/>
</dbReference>
<evidence type="ECO:0000259" key="1">
    <source>
        <dbReference type="Pfam" id="PF11716"/>
    </source>
</evidence>
<reference evidence="2 3" key="1">
    <citation type="submission" date="2016-09" db="EMBL/GenBank/DDBJ databases">
        <title>Complete genome sequencing of Streptomyces lydicus 103 and metabolic pathways analysis of antibiotic biosynthesis.</title>
        <authorList>
            <person name="Jia N."/>
            <person name="Ding M.-Z."/>
            <person name="Gao F."/>
            <person name="Yuan Y.-J."/>
        </authorList>
    </citation>
    <scope>NUCLEOTIDE SEQUENCE [LARGE SCALE GENOMIC DNA]</scope>
    <source>
        <strain evidence="2 3">103</strain>
    </source>
</reference>
<protein>
    <submittedName>
        <fullName evidence="2">TIGR03086 family protein</fullName>
    </submittedName>
</protein>
<name>A0A1D7VX68_9ACTN</name>
<organism evidence="2 3">
    <name type="scientific">Streptomyces lydicus</name>
    <dbReference type="NCBI Taxonomy" id="47763"/>
    <lineage>
        <taxon>Bacteria</taxon>
        <taxon>Bacillati</taxon>
        <taxon>Actinomycetota</taxon>
        <taxon>Actinomycetes</taxon>
        <taxon>Kitasatosporales</taxon>
        <taxon>Streptomycetaceae</taxon>
        <taxon>Streptomyces</taxon>
    </lineage>
</organism>
<dbReference type="Proteomes" id="UP000094094">
    <property type="component" value="Chromosome"/>
</dbReference>
<dbReference type="EMBL" id="CP017157">
    <property type="protein sequence ID" value="AOP51365.1"/>
    <property type="molecule type" value="Genomic_DNA"/>
</dbReference>
<dbReference type="Pfam" id="PF11716">
    <property type="entry name" value="MDMPI_N"/>
    <property type="match status" value="1"/>
</dbReference>
<dbReference type="KEGG" id="slc:SL103_20285"/>
<evidence type="ECO:0000313" key="2">
    <source>
        <dbReference type="EMBL" id="AOP51365.1"/>
    </source>
</evidence>
<dbReference type="InterPro" id="IPR024344">
    <property type="entry name" value="MDMPI_metal-binding"/>
</dbReference>
<dbReference type="InterPro" id="IPR034660">
    <property type="entry name" value="DinB/YfiT-like"/>
</dbReference>
<dbReference type="NCBIfam" id="TIGR03086">
    <property type="entry name" value="TIGR03086 family metal-binding protein"/>
    <property type="match status" value="1"/>
</dbReference>
<dbReference type="NCBIfam" id="TIGR03083">
    <property type="entry name" value="maleylpyruvate isomerase family mycothiol-dependent enzyme"/>
    <property type="match status" value="1"/>
</dbReference>
<keyword evidence="3" id="KW-1185">Reference proteome</keyword>
<proteinExistence type="predicted"/>
<feature type="domain" description="Mycothiol-dependent maleylpyruvate isomerase metal-binding" evidence="1">
    <location>
        <begin position="5"/>
        <end position="126"/>
    </location>
</feature>
<dbReference type="InterPro" id="IPR017517">
    <property type="entry name" value="Maleyloyr_isom"/>
</dbReference>
<evidence type="ECO:0000313" key="3">
    <source>
        <dbReference type="Proteomes" id="UP000094094"/>
    </source>
</evidence>